<dbReference type="EMBL" id="CP092874">
    <property type="protein sequence ID" value="UYV74777.1"/>
    <property type="molecule type" value="Genomic_DNA"/>
</dbReference>
<proteinExistence type="predicted"/>
<dbReference type="Proteomes" id="UP001235939">
    <property type="component" value="Chromosome 12"/>
</dbReference>
<keyword evidence="2" id="KW-1185">Reference proteome</keyword>
<evidence type="ECO:0000313" key="2">
    <source>
        <dbReference type="Proteomes" id="UP001235939"/>
    </source>
</evidence>
<evidence type="ECO:0000313" key="1">
    <source>
        <dbReference type="EMBL" id="UYV74777.1"/>
    </source>
</evidence>
<name>A0ABY6L3M3_9ARAC</name>
<accession>A0ABY6L3M3</accession>
<organism evidence="1 2">
    <name type="scientific">Cordylochernes scorpioides</name>
    <dbReference type="NCBI Taxonomy" id="51811"/>
    <lineage>
        <taxon>Eukaryota</taxon>
        <taxon>Metazoa</taxon>
        <taxon>Ecdysozoa</taxon>
        <taxon>Arthropoda</taxon>
        <taxon>Chelicerata</taxon>
        <taxon>Arachnida</taxon>
        <taxon>Pseudoscorpiones</taxon>
        <taxon>Cheliferoidea</taxon>
        <taxon>Chernetidae</taxon>
        <taxon>Cordylochernes</taxon>
    </lineage>
</organism>
<protein>
    <submittedName>
        <fullName evidence="1">Uncharacterized protein</fullName>
    </submittedName>
</protein>
<sequence>MVHPEFIPFGRIINQDAYLGIFKHLKEALRLKTLKDGKTMTGYFTPYCFTVLGQAFNHTAPSSTLFPRHSSNDFFLYSKLKIKFKRRKFDSVDMIQAESKTTLRNLSKDDFYLLLQQLENKMAQTPLHSLKKDHQRGSSDTTFLAIYEENEERMLHR</sequence>
<reference evidence="1 2" key="1">
    <citation type="submission" date="2022-01" db="EMBL/GenBank/DDBJ databases">
        <title>A chromosomal length assembly of Cordylochernes scorpioides.</title>
        <authorList>
            <person name="Zeh D."/>
            <person name="Zeh J."/>
        </authorList>
    </citation>
    <scope>NUCLEOTIDE SEQUENCE [LARGE SCALE GENOMIC DNA]</scope>
    <source>
        <strain evidence="1">IN4F17</strain>
        <tissue evidence="1">Whole Body</tissue>
    </source>
</reference>
<gene>
    <name evidence="1" type="ORF">LAZ67_12000943</name>
</gene>